<keyword evidence="2 4" id="KW-0819">tRNA processing</keyword>
<dbReference type="Pfam" id="PF01416">
    <property type="entry name" value="PseudoU_synth_1"/>
    <property type="match status" value="2"/>
</dbReference>
<dbReference type="Proteomes" id="UP000298745">
    <property type="component" value="Chromosome"/>
</dbReference>
<sequence>MILNDIKKFALGIEYNGSSYHGWQMQKNVSSIQEEVERALSKIANHKINIVCAGRTDAGVHSIGQVVHFYTTAKRKKISWLIGTNRYLSRDISVKWVQEVPGNFHSRYSAIARSYRYIIYNNDVRSVFFPNKLYFVHKKLNEKKMFSEAQCLLGEHDFTSFRSIGCQSFSSWRKIIKLNIFRSNNFIIIDIKANSFLYHMVRNIVGSLIEVGANKKKEFWIQELLTKQNRNYAAATAPARGLYLSSIEYPLHFNIPRPKHTAILFF</sequence>
<protein>
    <recommendedName>
        <fullName evidence="4">tRNA pseudouridine synthase A</fullName>
        <ecNumber evidence="4">5.4.99.12</ecNumber>
    </recommendedName>
    <alternativeName>
        <fullName evidence="4">tRNA pseudouridine(38-40) synthase</fullName>
    </alternativeName>
    <alternativeName>
        <fullName evidence="4">tRNA pseudouridylate synthase I</fullName>
    </alternativeName>
    <alternativeName>
        <fullName evidence="4">tRNA-uridine isomerase I</fullName>
    </alternativeName>
</protein>
<evidence type="ECO:0000256" key="7">
    <source>
        <dbReference type="RuleBase" id="RU003792"/>
    </source>
</evidence>
<dbReference type="FunFam" id="3.30.70.580:FF:000001">
    <property type="entry name" value="tRNA pseudouridine synthase A"/>
    <property type="match status" value="1"/>
</dbReference>
<dbReference type="InterPro" id="IPR020103">
    <property type="entry name" value="PsdUridine_synth_cat_dom_sf"/>
</dbReference>
<dbReference type="PANTHER" id="PTHR11142:SF0">
    <property type="entry name" value="TRNA PSEUDOURIDINE SYNTHASE-LIKE 1"/>
    <property type="match status" value="1"/>
</dbReference>
<dbReference type="HAMAP" id="MF_00171">
    <property type="entry name" value="TruA"/>
    <property type="match status" value="1"/>
</dbReference>
<dbReference type="EMBL" id="CP034864">
    <property type="protein sequence ID" value="QCI23750.1"/>
    <property type="molecule type" value="Genomic_DNA"/>
</dbReference>
<dbReference type="InterPro" id="IPR020097">
    <property type="entry name" value="PsdUridine_synth_TruA_a/b_dom"/>
</dbReference>
<feature type="domain" description="Pseudouridine synthase I TruA alpha/beta" evidence="8">
    <location>
        <begin position="14"/>
        <end position="109"/>
    </location>
</feature>
<dbReference type="NCBIfam" id="TIGR00071">
    <property type="entry name" value="hisT_truA"/>
    <property type="match status" value="1"/>
</dbReference>
<evidence type="ECO:0000313" key="10">
    <source>
        <dbReference type="Proteomes" id="UP000298745"/>
    </source>
</evidence>
<dbReference type="GO" id="GO:0031119">
    <property type="term" value="P:tRNA pseudouridine synthesis"/>
    <property type="evidence" value="ECO:0007669"/>
    <property type="project" value="UniProtKB-UniRule"/>
</dbReference>
<gene>
    <name evidence="4 9" type="primary">truA</name>
    <name evidence="9" type="ORF">D9V74_00930</name>
</gene>
<dbReference type="Gene3D" id="3.30.70.580">
    <property type="entry name" value="Pseudouridine synthase I, catalytic domain, N-terminal subdomain"/>
    <property type="match status" value="1"/>
</dbReference>
<name>A0A4D6YDP4_9GAMM</name>
<dbReference type="SUPFAM" id="SSF55120">
    <property type="entry name" value="Pseudouridine synthase"/>
    <property type="match status" value="1"/>
</dbReference>
<comment type="function">
    <text evidence="4">Formation of pseudouridine at positions 38, 39 and 40 in the anticodon stem and loop of transfer RNAs.</text>
</comment>
<evidence type="ECO:0000256" key="5">
    <source>
        <dbReference type="PIRSR" id="PIRSR001430-1"/>
    </source>
</evidence>
<comment type="caution">
    <text evidence="4">Lacks conserved residue(s) required for the propagation of feature annotation.</text>
</comment>
<dbReference type="OrthoDB" id="9811823at2"/>
<dbReference type="InterPro" id="IPR020094">
    <property type="entry name" value="TruA/RsuA/RluB/E/F_N"/>
</dbReference>
<dbReference type="PIRSF" id="PIRSF001430">
    <property type="entry name" value="tRNA_psdUrid_synth"/>
    <property type="match status" value="1"/>
</dbReference>
<accession>A0A4D6YDP4</accession>
<evidence type="ECO:0000256" key="6">
    <source>
        <dbReference type="PIRSR" id="PIRSR001430-2"/>
    </source>
</evidence>
<dbReference type="InterPro" id="IPR001406">
    <property type="entry name" value="PsdUridine_synth_TruA"/>
</dbReference>
<dbReference type="Gene3D" id="3.30.70.660">
    <property type="entry name" value="Pseudouridine synthase I, catalytic domain, C-terminal subdomain"/>
    <property type="match status" value="1"/>
</dbReference>
<dbReference type="EC" id="5.4.99.12" evidence="4"/>
<keyword evidence="3 4" id="KW-0413">Isomerase</keyword>
<evidence type="ECO:0000259" key="8">
    <source>
        <dbReference type="Pfam" id="PF01416"/>
    </source>
</evidence>
<dbReference type="PANTHER" id="PTHR11142">
    <property type="entry name" value="PSEUDOURIDYLATE SYNTHASE"/>
    <property type="match status" value="1"/>
</dbReference>
<evidence type="ECO:0000313" key="9">
    <source>
        <dbReference type="EMBL" id="QCI23750.1"/>
    </source>
</evidence>
<feature type="domain" description="Pseudouridine synthase I TruA alpha/beta" evidence="8">
    <location>
        <begin position="149"/>
        <end position="250"/>
    </location>
</feature>
<dbReference type="AlphaFoldDB" id="A0A4D6YDP4"/>
<feature type="binding site" evidence="4 6">
    <location>
        <position position="115"/>
    </location>
    <ligand>
        <name>substrate</name>
    </ligand>
</feature>
<dbReference type="RefSeq" id="WP_158362437.1">
    <property type="nucleotide sequence ID" value="NZ_CP034864.1"/>
</dbReference>
<evidence type="ECO:0000256" key="4">
    <source>
        <dbReference type="HAMAP-Rule" id="MF_00171"/>
    </source>
</evidence>
<feature type="active site" description="Nucleophile" evidence="4 5">
    <location>
        <position position="57"/>
    </location>
</feature>
<evidence type="ECO:0000256" key="1">
    <source>
        <dbReference type="ARBA" id="ARBA00009375"/>
    </source>
</evidence>
<comment type="catalytic activity">
    <reaction evidence="4 7">
        <text>uridine(38/39/40) in tRNA = pseudouridine(38/39/40) in tRNA</text>
        <dbReference type="Rhea" id="RHEA:22376"/>
        <dbReference type="Rhea" id="RHEA-COMP:10085"/>
        <dbReference type="Rhea" id="RHEA-COMP:10087"/>
        <dbReference type="ChEBI" id="CHEBI:65314"/>
        <dbReference type="ChEBI" id="CHEBI:65315"/>
        <dbReference type="EC" id="5.4.99.12"/>
    </reaction>
</comment>
<reference evidence="9 10" key="2">
    <citation type="submission" date="2019-05" db="EMBL/GenBank/DDBJ databases">
        <title>Genome evolution of the obligate endosymbiont Buchnera aphidicola.</title>
        <authorList>
            <person name="Moran N.A."/>
        </authorList>
    </citation>
    <scope>NUCLEOTIDE SEQUENCE [LARGE SCALE GENOMIC DNA]</scope>
    <source>
        <strain evidence="9 10">Msa</strain>
    </source>
</reference>
<dbReference type="InterPro" id="IPR020095">
    <property type="entry name" value="PsdUridine_synth_TruA_C"/>
</dbReference>
<comment type="similarity">
    <text evidence="1 4 7">Belongs to the tRNA pseudouridine synthase TruA family.</text>
</comment>
<dbReference type="CDD" id="cd02570">
    <property type="entry name" value="PseudoU_synth_EcTruA"/>
    <property type="match status" value="1"/>
</dbReference>
<proteinExistence type="inferred from homology"/>
<evidence type="ECO:0000256" key="2">
    <source>
        <dbReference type="ARBA" id="ARBA00022694"/>
    </source>
</evidence>
<dbReference type="GO" id="GO:0003723">
    <property type="term" value="F:RNA binding"/>
    <property type="evidence" value="ECO:0007669"/>
    <property type="project" value="InterPro"/>
</dbReference>
<reference evidence="9 10" key="1">
    <citation type="submission" date="2018-12" db="EMBL/GenBank/DDBJ databases">
        <authorList>
            <person name="Chong R.A."/>
        </authorList>
    </citation>
    <scope>NUCLEOTIDE SEQUENCE [LARGE SCALE GENOMIC DNA]</scope>
    <source>
        <strain evidence="9 10">Msa</strain>
    </source>
</reference>
<evidence type="ECO:0000256" key="3">
    <source>
        <dbReference type="ARBA" id="ARBA00023235"/>
    </source>
</evidence>
<comment type="subunit">
    <text evidence="4">Homodimer.</text>
</comment>
<organism evidence="9 10">
    <name type="scientific">Buchnera aphidicola</name>
    <name type="common">Macrosiphoniella sanborni</name>
    <dbReference type="NCBI Taxonomy" id="1241865"/>
    <lineage>
        <taxon>Bacteria</taxon>
        <taxon>Pseudomonadati</taxon>
        <taxon>Pseudomonadota</taxon>
        <taxon>Gammaproteobacteria</taxon>
        <taxon>Enterobacterales</taxon>
        <taxon>Erwiniaceae</taxon>
        <taxon>Buchnera</taxon>
    </lineage>
</organism>
<dbReference type="GO" id="GO:0160147">
    <property type="term" value="F:tRNA pseudouridine(38-40) synthase activity"/>
    <property type="evidence" value="ECO:0007669"/>
    <property type="project" value="UniProtKB-EC"/>
</dbReference>